<evidence type="ECO:0000313" key="9">
    <source>
        <dbReference type="Proteomes" id="UP000292003"/>
    </source>
</evidence>
<dbReference type="InterPro" id="IPR000524">
    <property type="entry name" value="Tscrpt_reg_HTH_GntR"/>
</dbReference>
<dbReference type="Pfam" id="PF00392">
    <property type="entry name" value="GntR"/>
    <property type="match status" value="1"/>
</dbReference>
<evidence type="ECO:0000256" key="2">
    <source>
        <dbReference type="ARBA" id="ARBA00023015"/>
    </source>
</evidence>
<keyword evidence="3 5" id="KW-0238">DNA-binding</keyword>
<proteinExistence type="predicted"/>
<dbReference type="InterPro" id="IPR050109">
    <property type="entry name" value="HTH-type_TetR-like_transc_reg"/>
</dbReference>
<keyword evidence="4" id="KW-0804">Transcription</keyword>
<evidence type="ECO:0000256" key="1">
    <source>
        <dbReference type="ARBA" id="ARBA00022491"/>
    </source>
</evidence>
<dbReference type="EMBL" id="SFCC01000005">
    <property type="protein sequence ID" value="RZQ63815.1"/>
    <property type="molecule type" value="Genomic_DNA"/>
</dbReference>
<dbReference type="GO" id="GO:0003700">
    <property type="term" value="F:DNA-binding transcription factor activity"/>
    <property type="evidence" value="ECO:0007669"/>
    <property type="project" value="InterPro"/>
</dbReference>
<protein>
    <submittedName>
        <fullName evidence="8">GntR family transcriptional regulator</fullName>
    </submittedName>
</protein>
<dbReference type="PROSITE" id="PS50949">
    <property type="entry name" value="HTH_GNTR"/>
    <property type="match status" value="1"/>
</dbReference>
<comment type="caution">
    <text evidence="8">The sequence shown here is derived from an EMBL/GenBank/DDBJ whole genome shotgun (WGS) entry which is preliminary data.</text>
</comment>
<evidence type="ECO:0000259" key="7">
    <source>
        <dbReference type="PROSITE" id="PS50977"/>
    </source>
</evidence>
<name>A0A4V2EM48_9PSEU</name>
<dbReference type="InterPro" id="IPR009057">
    <property type="entry name" value="Homeodomain-like_sf"/>
</dbReference>
<dbReference type="OrthoDB" id="2570341at2"/>
<dbReference type="InterPro" id="IPR036388">
    <property type="entry name" value="WH-like_DNA-bd_sf"/>
</dbReference>
<dbReference type="InterPro" id="IPR036271">
    <property type="entry name" value="Tet_transcr_reg_TetR-rel_C_sf"/>
</dbReference>
<dbReference type="PROSITE" id="PS50977">
    <property type="entry name" value="HTH_TETR_2"/>
    <property type="match status" value="1"/>
</dbReference>
<feature type="domain" description="HTH tetR-type" evidence="7">
    <location>
        <begin position="81"/>
        <end position="141"/>
    </location>
</feature>
<dbReference type="Gene3D" id="1.10.10.60">
    <property type="entry name" value="Homeodomain-like"/>
    <property type="match status" value="1"/>
</dbReference>
<dbReference type="GO" id="GO:0000976">
    <property type="term" value="F:transcription cis-regulatory region binding"/>
    <property type="evidence" value="ECO:0007669"/>
    <property type="project" value="TreeGrafter"/>
</dbReference>
<dbReference type="Pfam" id="PF02909">
    <property type="entry name" value="TetR_C_1"/>
    <property type="match status" value="1"/>
</dbReference>
<dbReference type="PANTHER" id="PTHR30055:SF151">
    <property type="entry name" value="TRANSCRIPTIONAL REGULATORY PROTEIN"/>
    <property type="match status" value="1"/>
</dbReference>
<dbReference type="Gene3D" id="1.10.10.10">
    <property type="entry name" value="Winged helix-like DNA-binding domain superfamily/Winged helix DNA-binding domain"/>
    <property type="match status" value="1"/>
</dbReference>
<dbReference type="GO" id="GO:0045892">
    <property type="term" value="P:negative regulation of DNA-templated transcription"/>
    <property type="evidence" value="ECO:0007669"/>
    <property type="project" value="InterPro"/>
</dbReference>
<evidence type="ECO:0000259" key="6">
    <source>
        <dbReference type="PROSITE" id="PS50949"/>
    </source>
</evidence>
<gene>
    <name evidence="8" type="ORF">EWH70_11675</name>
</gene>
<evidence type="ECO:0000256" key="3">
    <source>
        <dbReference type="ARBA" id="ARBA00023125"/>
    </source>
</evidence>
<dbReference type="SUPFAM" id="SSF48498">
    <property type="entry name" value="Tetracyclin repressor-like, C-terminal domain"/>
    <property type="match status" value="1"/>
</dbReference>
<evidence type="ECO:0000256" key="4">
    <source>
        <dbReference type="ARBA" id="ARBA00023163"/>
    </source>
</evidence>
<dbReference type="PRINTS" id="PR00400">
    <property type="entry name" value="TETREPRESSOR"/>
</dbReference>
<organism evidence="8 9">
    <name type="scientific">Amycolatopsis suaedae</name>
    <dbReference type="NCBI Taxonomy" id="2510978"/>
    <lineage>
        <taxon>Bacteria</taxon>
        <taxon>Bacillati</taxon>
        <taxon>Actinomycetota</taxon>
        <taxon>Actinomycetes</taxon>
        <taxon>Pseudonocardiales</taxon>
        <taxon>Pseudonocardiaceae</taxon>
        <taxon>Amycolatopsis</taxon>
    </lineage>
</organism>
<feature type="domain" description="HTH gntR-type" evidence="6">
    <location>
        <begin position="3"/>
        <end position="71"/>
    </location>
</feature>
<dbReference type="InterPro" id="IPR001647">
    <property type="entry name" value="HTH_TetR"/>
</dbReference>
<feature type="DNA-binding region" description="H-T-H motif" evidence="5">
    <location>
        <begin position="104"/>
        <end position="123"/>
    </location>
</feature>
<dbReference type="GO" id="GO:0046677">
    <property type="term" value="P:response to antibiotic"/>
    <property type="evidence" value="ECO:0007669"/>
    <property type="project" value="InterPro"/>
</dbReference>
<evidence type="ECO:0000313" key="8">
    <source>
        <dbReference type="EMBL" id="RZQ63815.1"/>
    </source>
</evidence>
<keyword evidence="1" id="KW-0678">Repressor</keyword>
<dbReference type="InterPro" id="IPR003012">
    <property type="entry name" value="Tet_transcr_reg_TetR"/>
</dbReference>
<dbReference type="RefSeq" id="WP_130475341.1">
    <property type="nucleotide sequence ID" value="NZ_SFCC01000005.1"/>
</dbReference>
<dbReference type="SUPFAM" id="SSF46785">
    <property type="entry name" value="Winged helix' DNA-binding domain"/>
    <property type="match status" value="1"/>
</dbReference>
<dbReference type="InterPro" id="IPR036390">
    <property type="entry name" value="WH_DNA-bd_sf"/>
</dbReference>
<dbReference type="SUPFAM" id="SSF46689">
    <property type="entry name" value="Homeodomain-like"/>
    <property type="match status" value="1"/>
</dbReference>
<keyword evidence="2" id="KW-0805">Transcription regulation</keyword>
<dbReference type="CDD" id="cd07377">
    <property type="entry name" value="WHTH_GntR"/>
    <property type="match status" value="1"/>
</dbReference>
<dbReference type="PANTHER" id="PTHR30055">
    <property type="entry name" value="HTH-TYPE TRANSCRIPTIONAL REGULATOR RUTR"/>
    <property type="match status" value="1"/>
</dbReference>
<evidence type="ECO:0000256" key="5">
    <source>
        <dbReference type="PROSITE-ProRule" id="PRU00335"/>
    </source>
</evidence>
<dbReference type="SMART" id="SM00345">
    <property type="entry name" value="HTH_GNTR"/>
    <property type="match status" value="1"/>
</dbReference>
<dbReference type="AlphaFoldDB" id="A0A4V2EM48"/>
<dbReference type="Gene3D" id="1.10.357.10">
    <property type="entry name" value="Tetracycline Repressor, domain 2"/>
    <property type="match status" value="1"/>
</dbReference>
<accession>A0A4V2EM48</accession>
<sequence>MAEPPYRRIAAAIAEQIRSGRLRPGDPVPSTRAVTREWNVAMATAAKALGLLRQQGWVRTRPGAATVVATPPAAARGPEAVLEVARIVRAAMDIADDEGMSALSMRRLAADLGVPPTSLYRHVSGREQLVLLMIRSAFGARPLPEPGPDGWEAKLRLVCRLQWDLYREHPWLAEHISLTRPLLVPEAMAQTEWTLRALDGLGLSPAELTTEVIALSAFVGGMALLGGVEVKAQRDTGLTSDQWWVTRDAELNTVLRAHGFSRLGELSEEIAGDLDAVFEHGLERHLSGLRQRLSGGGCPGR</sequence>
<dbReference type="Pfam" id="PF00440">
    <property type="entry name" value="TetR_N"/>
    <property type="match status" value="1"/>
</dbReference>
<dbReference type="InterPro" id="IPR004111">
    <property type="entry name" value="Repressor_TetR_C"/>
</dbReference>
<keyword evidence="9" id="KW-1185">Reference proteome</keyword>
<dbReference type="Proteomes" id="UP000292003">
    <property type="component" value="Unassembled WGS sequence"/>
</dbReference>
<reference evidence="8 9" key="1">
    <citation type="submission" date="2019-02" db="EMBL/GenBank/DDBJ databases">
        <title>Draft genome sequence of Amycolatopsis sp. 8-3EHSu isolated from roots of Suaeda maritima.</title>
        <authorList>
            <person name="Duangmal K."/>
            <person name="Chantavorakit T."/>
        </authorList>
    </citation>
    <scope>NUCLEOTIDE SEQUENCE [LARGE SCALE GENOMIC DNA]</scope>
    <source>
        <strain evidence="8 9">8-3EHSu</strain>
    </source>
</reference>